<proteinExistence type="predicted"/>
<evidence type="ECO:0008006" key="5">
    <source>
        <dbReference type="Google" id="ProtNLM"/>
    </source>
</evidence>
<sequence>MFLAAKKLAILAVVWLAVPPGLAFAQEPEPASPAGFASTLETAPSAPSGPVSARGLEPTVLAGLAIAQALKSAAPQATAAAQEPKASKPSGPACGGIAGFACPEGYSCVDDPSDDCDPNNGGADCGGICTAAPEQSAQAGDGGTGDTKACDSSDPNVSYVSKDPERCSAIRFACEAGKEPFFNDCGCGCQPVAQ</sequence>
<feature type="chain" id="PRO_5046208812" description="Kazal-like domain-containing protein" evidence="2">
    <location>
        <begin position="26"/>
        <end position="194"/>
    </location>
</feature>
<keyword evidence="4" id="KW-1185">Reference proteome</keyword>
<name>A0ABX7PDQ9_9BACT</name>
<feature type="region of interest" description="Disordered" evidence="1">
    <location>
        <begin position="136"/>
        <end position="158"/>
    </location>
</feature>
<dbReference type="Proteomes" id="UP000662747">
    <property type="component" value="Chromosome"/>
</dbReference>
<evidence type="ECO:0000256" key="1">
    <source>
        <dbReference type="SAM" id="MobiDB-lite"/>
    </source>
</evidence>
<organism evidence="3 4">
    <name type="scientific">Pyxidicoccus parkwayensis</name>
    <dbReference type="NCBI Taxonomy" id="2813578"/>
    <lineage>
        <taxon>Bacteria</taxon>
        <taxon>Pseudomonadati</taxon>
        <taxon>Myxococcota</taxon>
        <taxon>Myxococcia</taxon>
        <taxon>Myxococcales</taxon>
        <taxon>Cystobacterineae</taxon>
        <taxon>Myxococcaceae</taxon>
        <taxon>Pyxidicoccus</taxon>
    </lineage>
</organism>
<evidence type="ECO:0000313" key="3">
    <source>
        <dbReference type="EMBL" id="QSQ28639.1"/>
    </source>
</evidence>
<reference evidence="3 4" key="1">
    <citation type="submission" date="2021-02" db="EMBL/GenBank/DDBJ databases">
        <title>De Novo genome assembly of isolated myxobacteria.</title>
        <authorList>
            <person name="Stevens D.C."/>
        </authorList>
    </citation>
    <scope>NUCLEOTIDE SEQUENCE [LARGE SCALE GENOMIC DNA]</scope>
    <source>
        <strain evidence="4">SCPEA02</strain>
    </source>
</reference>
<protein>
    <recommendedName>
        <fullName evidence="5">Kazal-like domain-containing protein</fullName>
    </recommendedName>
</protein>
<feature type="signal peptide" evidence="2">
    <location>
        <begin position="1"/>
        <end position="25"/>
    </location>
</feature>
<accession>A0ABX7PDQ9</accession>
<keyword evidence="2" id="KW-0732">Signal</keyword>
<gene>
    <name evidence="3" type="ORF">JY651_18750</name>
</gene>
<dbReference type="EMBL" id="CP071090">
    <property type="protein sequence ID" value="QSQ28639.1"/>
    <property type="molecule type" value="Genomic_DNA"/>
</dbReference>
<evidence type="ECO:0000256" key="2">
    <source>
        <dbReference type="SAM" id="SignalP"/>
    </source>
</evidence>
<evidence type="ECO:0000313" key="4">
    <source>
        <dbReference type="Proteomes" id="UP000662747"/>
    </source>
</evidence>
<dbReference type="RefSeq" id="WP_206730149.1">
    <property type="nucleotide sequence ID" value="NZ_CP071090.1"/>
</dbReference>
<feature type="region of interest" description="Disordered" evidence="1">
    <location>
        <begin position="28"/>
        <end position="54"/>
    </location>
</feature>